<evidence type="ECO:0000256" key="1">
    <source>
        <dbReference type="ARBA" id="ARBA00004123"/>
    </source>
</evidence>
<dbReference type="CDD" id="cd12148">
    <property type="entry name" value="fungal_TF_MHR"/>
    <property type="match status" value="1"/>
</dbReference>
<dbReference type="PANTHER" id="PTHR31001:SF90">
    <property type="entry name" value="CENTROMERE DNA-BINDING PROTEIN COMPLEX CBF3 SUBUNIT B"/>
    <property type="match status" value="1"/>
</dbReference>
<keyword evidence="5" id="KW-1185">Reference proteome</keyword>
<evidence type="ECO:0000259" key="3">
    <source>
        <dbReference type="SMART" id="SM00906"/>
    </source>
</evidence>
<dbReference type="GO" id="GO:0006351">
    <property type="term" value="P:DNA-templated transcription"/>
    <property type="evidence" value="ECO:0007669"/>
    <property type="project" value="InterPro"/>
</dbReference>
<reference evidence="4 5" key="1">
    <citation type="submission" date="2023-08" db="EMBL/GenBank/DDBJ databases">
        <title>Black Yeasts Isolated from many extreme environments.</title>
        <authorList>
            <person name="Coleine C."/>
            <person name="Stajich J.E."/>
            <person name="Selbmann L."/>
        </authorList>
    </citation>
    <scope>NUCLEOTIDE SEQUENCE [LARGE SCALE GENOMIC DNA]</scope>
    <source>
        <strain evidence="4 5">CCFEE 5910</strain>
    </source>
</reference>
<dbReference type="GO" id="GO:0005634">
    <property type="term" value="C:nucleus"/>
    <property type="evidence" value="ECO:0007669"/>
    <property type="project" value="UniProtKB-SubCell"/>
</dbReference>
<evidence type="ECO:0000313" key="5">
    <source>
        <dbReference type="Proteomes" id="UP001309876"/>
    </source>
</evidence>
<dbReference type="InterPro" id="IPR050613">
    <property type="entry name" value="Sec_Metabolite_Reg"/>
</dbReference>
<dbReference type="PANTHER" id="PTHR31001">
    <property type="entry name" value="UNCHARACTERIZED TRANSCRIPTIONAL REGULATORY PROTEIN"/>
    <property type="match status" value="1"/>
</dbReference>
<evidence type="ECO:0000313" key="4">
    <source>
        <dbReference type="EMBL" id="KAK5081762.1"/>
    </source>
</evidence>
<dbReference type="Proteomes" id="UP001309876">
    <property type="component" value="Unassembled WGS sequence"/>
</dbReference>
<keyword evidence="2" id="KW-0539">Nucleus</keyword>
<organism evidence="4 5">
    <name type="scientific">Lithohypha guttulata</name>
    <dbReference type="NCBI Taxonomy" id="1690604"/>
    <lineage>
        <taxon>Eukaryota</taxon>
        <taxon>Fungi</taxon>
        <taxon>Dikarya</taxon>
        <taxon>Ascomycota</taxon>
        <taxon>Pezizomycotina</taxon>
        <taxon>Eurotiomycetes</taxon>
        <taxon>Chaetothyriomycetidae</taxon>
        <taxon>Chaetothyriales</taxon>
        <taxon>Trichomeriaceae</taxon>
        <taxon>Lithohypha</taxon>
    </lineage>
</organism>
<comment type="caution">
    <text evidence="4">The sequence shown here is derived from an EMBL/GenBank/DDBJ whole genome shotgun (WGS) entry which is preliminary data.</text>
</comment>
<proteinExistence type="predicted"/>
<comment type="subcellular location">
    <subcellularLocation>
        <location evidence="1">Nucleus</location>
    </subcellularLocation>
</comment>
<gene>
    <name evidence="4" type="ORF">LTR05_007899</name>
</gene>
<dbReference type="Pfam" id="PF04082">
    <property type="entry name" value="Fungal_trans"/>
    <property type="match status" value="1"/>
</dbReference>
<feature type="domain" description="Xylanolytic transcriptional activator regulatory" evidence="3">
    <location>
        <begin position="248"/>
        <end position="334"/>
    </location>
</feature>
<dbReference type="AlphaFoldDB" id="A0AAN7YDL2"/>
<dbReference type="InterPro" id="IPR007219">
    <property type="entry name" value="XnlR_reg_dom"/>
</dbReference>
<dbReference type="GO" id="GO:0003677">
    <property type="term" value="F:DNA binding"/>
    <property type="evidence" value="ECO:0007669"/>
    <property type="project" value="InterPro"/>
</dbReference>
<evidence type="ECO:0000256" key="2">
    <source>
        <dbReference type="ARBA" id="ARBA00023242"/>
    </source>
</evidence>
<dbReference type="GO" id="GO:0008270">
    <property type="term" value="F:zinc ion binding"/>
    <property type="evidence" value="ECO:0007669"/>
    <property type="project" value="InterPro"/>
</dbReference>
<protein>
    <recommendedName>
        <fullName evidence="3">Xylanolytic transcriptional activator regulatory domain-containing protein</fullName>
    </recommendedName>
</protein>
<dbReference type="EMBL" id="JAVRRJ010000009">
    <property type="protein sequence ID" value="KAK5081762.1"/>
    <property type="molecule type" value="Genomic_DNA"/>
</dbReference>
<accession>A0AAN7YDL2</accession>
<sequence length="645" mass="73510">MARIQHDVEPSNAAILSRLTRLEEMILRMNQAAPSTPDSLSIRHHEHEIVPPLTPTEASHQLESQQLTNIGTEGPRHLPAMSTSYIFETVAMTDIEQLESTLIEHSDGPLKRRRRMLVPVYSDARCLFNQYAKYICHFHQIIHLPTFLRTMEKFYLDISQGKAVNTDHAALVLSVLATVLGYSKWSEPDSSPFQFASNRDITFLILFRSALDLLEYSRRVLSGSVEIVQTAIIIVFIEYNLEGFTSRARALLAQALLTAQELSMHKIDCPSSTRRREGSTSVKSLIETEMKRRIWWHLVATDWMISLAGGPQEGIYSAHPQQMRVRLPRNIDDEVLDRGNATEDLPLTQPTVMNYPLHRVRLAELSRTAIDTLRFGLADPTEHDYAQIMQLDRRIQNFIEDLPIFLKLDEESVKKSQNVLDRYPFFAMQRYIINLGVYSVRCKIHQPFLMRSNAREQYSQSENMCISSAVKVIEISKAIRADPTHYIPVKVKVRGLMHHLFLATVVLAMDLCFNRMYREEDPRKQGVSAAIEMLEDAKDESAHVHRFLDSLTEALRKHQVRFREDATSLVATQYEGNSRTATGPTWLSAISGQVPAITAAGVSNPTQTTLLGFEDVWQQDAIFEDGMPAMPDWDQLFSELDTFIA</sequence>
<name>A0AAN7YDL2_9EURO</name>
<dbReference type="SMART" id="SM00906">
    <property type="entry name" value="Fungal_trans"/>
    <property type="match status" value="1"/>
</dbReference>